<dbReference type="InterPro" id="IPR006439">
    <property type="entry name" value="HAD-SF_hydro_IA"/>
</dbReference>
<dbReference type="SFLD" id="SFLDG01135">
    <property type="entry name" value="C1.5.6:_HAD__Beta-PGM__Phospha"/>
    <property type="match status" value="1"/>
</dbReference>
<gene>
    <name evidence="1" type="ORF">WMW72_09790</name>
</gene>
<organism evidence="1 2">
    <name type="scientific">Paenibacillus filicis</name>
    <dbReference type="NCBI Taxonomy" id="669464"/>
    <lineage>
        <taxon>Bacteria</taxon>
        <taxon>Bacillati</taxon>
        <taxon>Bacillota</taxon>
        <taxon>Bacilli</taxon>
        <taxon>Bacillales</taxon>
        <taxon>Paenibacillaceae</taxon>
        <taxon>Paenibacillus</taxon>
    </lineage>
</organism>
<name>A0ABU9DH53_9BACL</name>
<keyword evidence="2" id="KW-1185">Reference proteome</keyword>
<dbReference type="Proteomes" id="UP001469365">
    <property type="component" value="Unassembled WGS sequence"/>
</dbReference>
<proteinExistence type="predicted"/>
<dbReference type="NCBIfam" id="TIGR01549">
    <property type="entry name" value="HAD-SF-IA-v1"/>
    <property type="match status" value="1"/>
</dbReference>
<dbReference type="EMBL" id="JBBPCC010000005">
    <property type="protein sequence ID" value="MEK8128194.1"/>
    <property type="molecule type" value="Genomic_DNA"/>
</dbReference>
<dbReference type="InterPro" id="IPR050155">
    <property type="entry name" value="HAD-like_hydrolase_sf"/>
</dbReference>
<evidence type="ECO:0000313" key="2">
    <source>
        <dbReference type="Proteomes" id="UP001469365"/>
    </source>
</evidence>
<dbReference type="Pfam" id="PF13419">
    <property type="entry name" value="HAD_2"/>
    <property type="match status" value="1"/>
</dbReference>
<evidence type="ECO:0000313" key="1">
    <source>
        <dbReference type="EMBL" id="MEK8128194.1"/>
    </source>
</evidence>
<dbReference type="PANTHER" id="PTHR43434">
    <property type="entry name" value="PHOSPHOGLYCOLATE PHOSPHATASE"/>
    <property type="match status" value="1"/>
</dbReference>
<dbReference type="Gene3D" id="3.40.50.1000">
    <property type="entry name" value="HAD superfamily/HAD-like"/>
    <property type="match status" value="1"/>
</dbReference>
<protein>
    <submittedName>
        <fullName evidence="1">HAD family hydrolase</fullName>
    </submittedName>
</protein>
<comment type="caution">
    <text evidence="1">The sequence shown here is derived from an EMBL/GenBank/DDBJ whole genome shotgun (WGS) entry which is preliminary data.</text>
</comment>
<dbReference type="SUPFAM" id="SSF56784">
    <property type="entry name" value="HAD-like"/>
    <property type="match status" value="1"/>
</dbReference>
<reference evidence="1 2" key="1">
    <citation type="submission" date="2024-04" db="EMBL/GenBank/DDBJ databases">
        <title>draft genome sequnece of Paenibacillus filicis.</title>
        <authorList>
            <person name="Kim D.-U."/>
        </authorList>
    </citation>
    <scope>NUCLEOTIDE SEQUENCE [LARGE SCALE GENOMIC DNA]</scope>
    <source>
        <strain evidence="1 2">KACC14197</strain>
    </source>
</reference>
<accession>A0ABU9DH53</accession>
<dbReference type="Gene3D" id="1.10.150.240">
    <property type="entry name" value="Putative phosphatase, domain 2"/>
    <property type="match status" value="1"/>
</dbReference>
<dbReference type="InterPro" id="IPR041492">
    <property type="entry name" value="HAD_2"/>
</dbReference>
<dbReference type="SFLD" id="SFLDG01129">
    <property type="entry name" value="C1.5:_HAD__Beta-PGM__Phosphata"/>
    <property type="match status" value="1"/>
</dbReference>
<sequence>MNNYSVILFDLDGTLTDSKLGITRCVQYALDKLGRPERDLDKLEPFIGPPLQETFSSIYGFSEEEVSQAIGYYRERFKSVGMFENEVYPQIRELLAELKEQNKRLIVATSKPTPFAEQILRYFELDPYFELIAGSNLDGTRASKTEVIAYVLGQLSGVDKQDVVMVGDRKHDIIGANNTGIHSIAVMYGYGSLEELQPVEPTYMVHSTAELREVLSGKGEALGSGR</sequence>
<dbReference type="InterPro" id="IPR023214">
    <property type="entry name" value="HAD_sf"/>
</dbReference>
<dbReference type="RefSeq" id="WP_341415264.1">
    <property type="nucleotide sequence ID" value="NZ_JBBPCC010000005.1"/>
</dbReference>
<dbReference type="PANTHER" id="PTHR43434:SF20">
    <property type="entry name" value="5'-NUCLEOTIDASE"/>
    <property type="match status" value="1"/>
</dbReference>
<dbReference type="InterPro" id="IPR023198">
    <property type="entry name" value="PGP-like_dom2"/>
</dbReference>
<dbReference type="CDD" id="cd04302">
    <property type="entry name" value="HAD_5NT"/>
    <property type="match status" value="1"/>
</dbReference>
<keyword evidence="1" id="KW-0378">Hydrolase</keyword>
<dbReference type="InterPro" id="IPR036412">
    <property type="entry name" value="HAD-like_sf"/>
</dbReference>
<dbReference type="SFLD" id="SFLDS00003">
    <property type="entry name" value="Haloacid_Dehalogenase"/>
    <property type="match status" value="1"/>
</dbReference>
<dbReference type="GO" id="GO:0016787">
    <property type="term" value="F:hydrolase activity"/>
    <property type="evidence" value="ECO:0007669"/>
    <property type="project" value="UniProtKB-KW"/>
</dbReference>